<sequence>MHDTLKIHTHRGLDYAVESNMHCGVHSGLMPSEADMQPASLTLCNNTSAPKLSVGYAYWDRRGRYTPNWRSKGHWILARGECETFALPTSYDHYGYRGELYVFGGHRGALIPGRGKQICVWGFGNYEQPLADDSSACTKNGYRMMPTTRVEAFAGEVRHAFSD</sequence>
<organism evidence="1 2">
    <name type="scientific">Pontixanthobacter aquaemixtae</name>
    <dbReference type="NCBI Taxonomy" id="1958940"/>
    <lineage>
        <taxon>Bacteria</taxon>
        <taxon>Pseudomonadati</taxon>
        <taxon>Pseudomonadota</taxon>
        <taxon>Alphaproteobacteria</taxon>
        <taxon>Sphingomonadales</taxon>
        <taxon>Erythrobacteraceae</taxon>
        <taxon>Pontixanthobacter</taxon>
    </lineage>
</organism>
<evidence type="ECO:0000313" key="1">
    <source>
        <dbReference type="EMBL" id="MXO89287.1"/>
    </source>
</evidence>
<comment type="caution">
    <text evidence="1">The sequence shown here is derived from an EMBL/GenBank/DDBJ whole genome shotgun (WGS) entry which is preliminary data.</text>
</comment>
<dbReference type="AlphaFoldDB" id="A0A844ZR53"/>
<protein>
    <submittedName>
        <fullName evidence="1">DUF1036 domain-containing protein</fullName>
    </submittedName>
</protein>
<gene>
    <name evidence="1" type="ORF">GRI41_00435</name>
</gene>
<proteinExistence type="predicted"/>
<evidence type="ECO:0000313" key="2">
    <source>
        <dbReference type="Proteomes" id="UP000442714"/>
    </source>
</evidence>
<keyword evidence="2" id="KW-1185">Reference proteome</keyword>
<reference evidence="1 2" key="1">
    <citation type="submission" date="2019-12" db="EMBL/GenBank/DDBJ databases">
        <title>Genomic-based taxomic classification of the family Erythrobacteraceae.</title>
        <authorList>
            <person name="Xu L."/>
        </authorList>
    </citation>
    <scope>NUCLEOTIDE SEQUENCE [LARGE SCALE GENOMIC DNA]</scope>
    <source>
        <strain evidence="1 2">KCTC 52763</strain>
    </source>
</reference>
<accession>A0A844ZR53</accession>
<dbReference type="EMBL" id="WTYX01000001">
    <property type="protein sequence ID" value="MXO89287.1"/>
    <property type="molecule type" value="Genomic_DNA"/>
</dbReference>
<dbReference type="Proteomes" id="UP000442714">
    <property type="component" value="Unassembled WGS sequence"/>
</dbReference>
<name>A0A844ZR53_9SPHN</name>